<keyword evidence="2" id="KW-1003">Cell membrane</keyword>
<dbReference type="InterPro" id="IPR036866">
    <property type="entry name" value="RibonucZ/Hydroxyglut_hydro"/>
</dbReference>
<evidence type="ECO:0000259" key="6">
    <source>
        <dbReference type="Pfam" id="PF00753"/>
    </source>
</evidence>
<comment type="subcellular location">
    <subcellularLocation>
        <location evidence="1">Cell membrane</location>
        <topology evidence="1">Multi-pass membrane protein</topology>
    </subcellularLocation>
</comment>
<dbReference type="CDD" id="cd07731">
    <property type="entry name" value="ComA-like_MBL-fold"/>
    <property type="match status" value="1"/>
</dbReference>
<evidence type="ECO:0000256" key="4">
    <source>
        <dbReference type="ARBA" id="ARBA00022989"/>
    </source>
</evidence>
<dbReference type="GO" id="GO:0005886">
    <property type="term" value="C:plasma membrane"/>
    <property type="evidence" value="ECO:0007669"/>
    <property type="project" value="UniProtKB-SubCell"/>
</dbReference>
<dbReference type="Pfam" id="PF03772">
    <property type="entry name" value="Competence"/>
    <property type="match status" value="1"/>
</dbReference>
<evidence type="ECO:0000256" key="5">
    <source>
        <dbReference type="ARBA" id="ARBA00023136"/>
    </source>
</evidence>
<dbReference type="Proteomes" id="UP000515733">
    <property type="component" value="Chromosome"/>
</dbReference>
<protein>
    <submittedName>
        <fullName evidence="9">DNA internalization-related competence protein ComEC/Rec2</fullName>
    </submittedName>
</protein>
<dbReference type="KEGG" id="doe:DENOEST_2228"/>
<dbReference type="PANTHER" id="PTHR30619">
    <property type="entry name" value="DNA INTERNALIZATION/COMPETENCE PROTEIN COMEC/REC2"/>
    <property type="match status" value="1"/>
</dbReference>
<dbReference type="OrthoDB" id="9761531at2"/>
<dbReference type="GO" id="GO:0030420">
    <property type="term" value="P:establishment of competence for transformation"/>
    <property type="evidence" value="ECO:0007669"/>
    <property type="project" value="InterPro"/>
</dbReference>
<keyword evidence="5" id="KW-0472">Membrane</keyword>
<evidence type="ECO:0000313" key="9">
    <source>
        <dbReference type="EMBL" id="CAB1369393.1"/>
    </source>
</evidence>
<dbReference type="NCBIfam" id="TIGR00360">
    <property type="entry name" value="ComEC_N-term"/>
    <property type="match status" value="1"/>
</dbReference>
<dbReference type="EMBL" id="LR778301">
    <property type="protein sequence ID" value="CAB1369393.1"/>
    <property type="molecule type" value="Genomic_DNA"/>
</dbReference>
<reference evidence="9 10" key="1">
    <citation type="submission" date="2020-03" db="EMBL/GenBank/DDBJ databases">
        <authorList>
            <consortium name="Genoscope - CEA"/>
            <person name="William W."/>
        </authorList>
    </citation>
    <scope>NUCLEOTIDE SEQUENCE [LARGE SCALE GENOMIC DNA]</scope>
    <source>
        <strain evidence="10">DSM 16959</strain>
    </source>
</reference>
<sequence length="777" mass="85213">MTLTIIAGAVGMLWLQQQAYLLDHGMLLLLAATGLLAALAGRWTTRLRSLLPVGAFLLGIAWAGTLAQQRLADALPTASEGKDIRVTGTIATLPQPFENGWRFEFAPEHSARPLPRRISVAWYQGSRPQDETGHDGIPQLHAGERWQLTLRLKRPHGNLNPGGFDYEAWLFERGIRATSYVRSAPDNRRLDAFVPSLGHWIERLRENVRQRFQATLGERPYAGVLVALAVGDQNAIDHSQWQTFARTGLTHLMSISGLHITLVASLIYGLTGWLWRRSTYLPLRLPAQQAAALGGFLGAWTYCLLAGFAVPAQRTLYMLGVAALALFLRRPMAPRQVLALALLLVLLLDPWAVLAAGFWLSFGAVSLLFLVGGGHLRPGHWLGQWGRAQWAMTVGMLPLLLILFQQFSLVSPLANGLAIPLVSFVVTPLALLAAVPGLEFLLLPAHGIMALLMSLVEWLASSPWAVWQQHQPPLWATLLALVGALWLLLPRGFPARWIGAVMLLPLFLVPPPRPAPGEATVTVLDVGQGLAVHVQTAHHDLIFDTGPAFSPDANSGNRIILPYLRALGVGRLDRVVVSHEDKDHAGGAESVLTDLPVGELLSSLPFEHDISALPVPQRLCLASEGWQWDGVEFAMLHPAEADYDRQGAKSNDLSCVLRLATPHGSLLLTADIEARSEAALLSRLGTGLQADVLLVPHHGSRTSSTLEFIDAVAPHHAVIPVGYRNRFGHPKAEVLARYHGIPLHRTDRDGAVRLDFRQGNIQVSHERERRRRYWQGQ</sequence>
<dbReference type="InterPro" id="IPR025405">
    <property type="entry name" value="DUF4131"/>
</dbReference>
<dbReference type="NCBIfam" id="TIGR00361">
    <property type="entry name" value="ComEC_Rec2"/>
    <property type="match status" value="1"/>
</dbReference>
<dbReference type="Pfam" id="PF00753">
    <property type="entry name" value="Lactamase_B"/>
    <property type="match status" value="1"/>
</dbReference>
<evidence type="ECO:0000313" key="10">
    <source>
        <dbReference type="Proteomes" id="UP000515733"/>
    </source>
</evidence>
<dbReference type="Pfam" id="PF13567">
    <property type="entry name" value="DUF4131"/>
    <property type="match status" value="1"/>
</dbReference>
<dbReference type="InterPro" id="IPR052159">
    <property type="entry name" value="Competence_DNA_uptake"/>
</dbReference>
<evidence type="ECO:0000256" key="2">
    <source>
        <dbReference type="ARBA" id="ARBA00022475"/>
    </source>
</evidence>
<dbReference type="InterPro" id="IPR001279">
    <property type="entry name" value="Metallo-B-lactamas"/>
</dbReference>
<keyword evidence="3" id="KW-0812">Transmembrane</keyword>
<name>A0A6S6Y249_9PROT</name>
<feature type="domain" description="DUF4131" evidence="8">
    <location>
        <begin position="27"/>
        <end position="185"/>
    </location>
</feature>
<evidence type="ECO:0000259" key="8">
    <source>
        <dbReference type="Pfam" id="PF13567"/>
    </source>
</evidence>
<keyword evidence="4" id="KW-1133">Transmembrane helix</keyword>
<dbReference type="InterPro" id="IPR004797">
    <property type="entry name" value="Competence_ComEC/Rec2"/>
</dbReference>
<organism evidence="9 10">
    <name type="scientific">Denitratisoma oestradiolicum</name>
    <dbReference type="NCBI Taxonomy" id="311182"/>
    <lineage>
        <taxon>Bacteria</taxon>
        <taxon>Pseudomonadati</taxon>
        <taxon>Pseudomonadota</taxon>
        <taxon>Betaproteobacteria</taxon>
        <taxon>Nitrosomonadales</taxon>
        <taxon>Sterolibacteriaceae</taxon>
        <taxon>Denitratisoma</taxon>
    </lineage>
</organism>
<dbReference type="AlphaFoldDB" id="A0A6S6Y249"/>
<evidence type="ECO:0000256" key="1">
    <source>
        <dbReference type="ARBA" id="ARBA00004651"/>
    </source>
</evidence>
<dbReference type="RefSeq" id="WP_145770934.1">
    <property type="nucleotide sequence ID" value="NZ_LR778301.1"/>
</dbReference>
<dbReference type="PANTHER" id="PTHR30619:SF1">
    <property type="entry name" value="RECOMBINATION PROTEIN 2"/>
    <property type="match status" value="1"/>
</dbReference>
<dbReference type="InterPro" id="IPR035681">
    <property type="entry name" value="ComA-like_MBL"/>
</dbReference>
<feature type="domain" description="ComEC/Rec2-related protein" evidence="7">
    <location>
        <begin position="228"/>
        <end position="491"/>
    </location>
</feature>
<feature type="domain" description="Metallo-beta-lactamase" evidence="6">
    <location>
        <begin position="525"/>
        <end position="722"/>
    </location>
</feature>
<evidence type="ECO:0000259" key="7">
    <source>
        <dbReference type="Pfam" id="PF03772"/>
    </source>
</evidence>
<evidence type="ECO:0000256" key="3">
    <source>
        <dbReference type="ARBA" id="ARBA00022692"/>
    </source>
</evidence>
<gene>
    <name evidence="9" type="ORF">DENOEST_2228</name>
</gene>
<accession>A0A6S6Y249</accession>
<proteinExistence type="predicted"/>
<dbReference type="InterPro" id="IPR004477">
    <property type="entry name" value="ComEC_N"/>
</dbReference>
<keyword evidence="10" id="KW-1185">Reference proteome</keyword>
<dbReference type="SUPFAM" id="SSF56281">
    <property type="entry name" value="Metallo-hydrolase/oxidoreductase"/>
    <property type="match status" value="1"/>
</dbReference>
<dbReference type="Gene3D" id="3.60.15.10">
    <property type="entry name" value="Ribonuclease Z/Hydroxyacylglutathione hydrolase-like"/>
    <property type="match status" value="1"/>
</dbReference>